<keyword evidence="4" id="KW-1185">Reference proteome</keyword>
<reference evidence="3 4" key="1">
    <citation type="submission" date="2015-01" db="EMBL/GenBank/DDBJ databases">
        <title>The Genome Sequence of Ochroconis gallopava CBS43764.</title>
        <authorList>
            <consortium name="The Broad Institute Genomics Platform"/>
            <person name="Cuomo C."/>
            <person name="de Hoog S."/>
            <person name="Gorbushina A."/>
            <person name="Stielow B."/>
            <person name="Teixiera M."/>
            <person name="Abouelleil A."/>
            <person name="Chapman S.B."/>
            <person name="Priest M."/>
            <person name="Young S.K."/>
            <person name="Wortman J."/>
            <person name="Nusbaum C."/>
            <person name="Birren B."/>
        </authorList>
    </citation>
    <scope>NUCLEOTIDE SEQUENCE [LARGE SCALE GENOMIC DNA]</scope>
    <source>
        <strain evidence="3 4">CBS 43764</strain>
    </source>
</reference>
<evidence type="ECO:0008006" key="5">
    <source>
        <dbReference type="Google" id="ProtNLM"/>
    </source>
</evidence>
<dbReference type="InterPro" id="IPR051057">
    <property type="entry name" value="PI-PLC_domain"/>
</dbReference>
<gene>
    <name evidence="3" type="ORF">PV09_03690</name>
</gene>
<dbReference type="GO" id="GO:0006629">
    <property type="term" value="P:lipid metabolic process"/>
    <property type="evidence" value="ECO:0007669"/>
    <property type="project" value="InterPro"/>
</dbReference>
<dbReference type="GeneID" id="27311663"/>
<dbReference type="STRING" id="253628.A0A0D2B1D9"/>
<dbReference type="InParanoid" id="A0A0D2B1D9"/>
<feature type="region of interest" description="Disordered" evidence="1">
    <location>
        <begin position="20"/>
        <end position="40"/>
    </location>
</feature>
<keyword evidence="2" id="KW-0732">Signal</keyword>
<evidence type="ECO:0000313" key="4">
    <source>
        <dbReference type="Proteomes" id="UP000053259"/>
    </source>
</evidence>
<dbReference type="Gene3D" id="3.20.20.190">
    <property type="entry name" value="Phosphatidylinositol (PI) phosphodiesterase"/>
    <property type="match status" value="1"/>
</dbReference>
<feature type="chain" id="PRO_5002238718" description="PLC-like phosphodiesterase" evidence="2">
    <location>
        <begin position="19"/>
        <end position="424"/>
    </location>
</feature>
<name>A0A0D2B1D9_9PEZI</name>
<feature type="compositionally biased region" description="Low complexity" evidence="1">
    <location>
        <begin position="22"/>
        <end position="40"/>
    </location>
</feature>
<organism evidence="3 4">
    <name type="scientific">Verruconis gallopava</name>
    <dbReference type="NCBI Taxonomy" id="253628"/>
    <lineage>
        <taxon>Eukaryota</taxon>
        <taxon>Fungi</taxon>
        <taxon>Dikarya</taxon>
        <taxon>Ascomycota</taxon>
        <taxon>Pezizomycotina</taxon>
        <taxon>Dothideomycetes</taxon>
        <taxon>Pleosporomycetidae</taxon>
        <taxon>Venturiales</taxon>
        <taxon>Sympoventuriaceae</taxon>
        <taxon>Verruconis</taxon>
    </lineage>
</organism>
<sequence length="424" mass="46115">MRIRTLLSAVYLPLLVASQSETSQPGTQTTGASSSATGPAIGDVAQTTNLTYISYTSTITLSSTGASSTGNATANQTELIGTTSTTNGTASGTSSSARPTNTQPCNGYVEFCDRSYSNITYVAAHNFPFIKKNNAARNQDYGIIDQLNDGIRMLQAQAHWENETMYYCHTSCDLLNAGTVQAQFEKLVTWLEQNPFEVVTILMGNYDLTDVTNFVPAIQNSGLEKYLYTPPQIPMGINDWPTTSELIINQKRVIFFMDYQANQTVVPYILDEFSQMWETPFSPTNPDFPCTVNRPPNLNRNQSLERMYLANHNLNVDISDLGINILVPNVAAINQTNAVSGNSSLGLAAETCTSDWGRPPNFLLVDFYDKGNFPGSVFQVAATMNNVTYKGKCCGGSTSGALGRAFSSLHLVFSVGIVILCLCL</sequence>
<feature type="signal peptide" evidence="2">
    <location>
        <begin position="1"/>
        <end position="18"/>
    </location>
</feature>
<dbReference type="SUPFAM" id="SSF51695">
    <property type="entry name" value="PLC-like phosphodiesterases"/>
    <property type="match status" value="1"/>
</dbReference>
<dbReference type="RefSeq" id="XP_016215008.1">
    <property type="nucleotide sequence ID" value="XM_016356919.1"/>
</dbReference>
<dbReference type="GO" id="GO:0008081">
    <property type="term" value="F:phosphoric diester hydrolase activity"/>
    <property type="evidence" value="ECO:0007669"/>
    <property type="project" value="InterPro"/>
</dbReference>
<feature type="compositionally biased region" description="Low complexity" evidence="1">
    <location>
        <begin position="80"/>
        <end position="97"/>
    </location>
</feature>
<dbReference type="OrthoDB" id="7984201at2759"/>
<dbReference type="PANTHER" id="PTHR13593">
    <property type="match status" value="1"/>
</dbReference>
<evidence type="ECO:0000256" key="1">
    <source>
        <dbReference type="SAM" id="MobiDB-lite"/>
    </source>
</evidence>
<protein>
    <recommendedName>
        <fullName evidence="5">PLC-like phosphodiesterase</fullName>
    </recommendedName>
</protein>
<dbReference type="PANTHER" id="PTHR13593:SF140">
    <property type="entry name" value="PLC-LIKE PHOSPHODIESTERASE"/>
    <property type="match status" value="1"/>
</dbReference>
<dbReference type="InterPro" id="IPR017946">
    <property type="entry name" value="PLC-like_Pdiesterase_TIM-brl"/>
</dbReference>
<dbReference type="Pfam" id="PF26146">
    <property type="entry name" value="PI-PLC_X"/>
    <property type="match status" value="1"/>
</dbReference>
<proteinExistence type="predicted"/>
<accession>A0A0D2B1D9</accession>
<dbReference type="EMBL" id="KN847538">
    <property type="protein sequence ID" value="KIW05139.1"/>
    <property type="molecule type" value="Genomic_DNA"/>
</dbReference>
<evidence type="ECO:0000256" key="2">
    <source>
        <dbReference type="SAM" id="SignalP"/>
    </source>
</evidence>
<dbReference type="Proteomes" id="UP000053259">
    <property type="component" value="Unassembled WGS sequence"/>
</dbReference>
<dbReference type="AlphaFoldDB" id="A0A0D2B1D9"/>
<dbReference type="HOGENOM" id="CLU_037358_0_1_1"/>
<feature type="region of interest" description="Disordered" evidence="1">
    <location>
        <begin position="80"/>
        <end position="100"/>
    </location>
</feature>
<evidence type="ECO:0000313" key="3">
    <source>
        <dbReference type="EMBL" id="KIW05139.1"/>
    </source>
</evidence>
<dbReference type="VEuPathDB" id="FungiDB:PV09_03690"/>